<dbReference type="OrthoDB" id="6513042at2759"/>
<feature type="region of interest" description="Disordered" evidence="1">
    <location>
        <begin position="73"/>
        <end position="94"/>
    </location>
</feature>
<feature type="non-terminal residue" evidence="2">
    <location>
        <position position="510"/>
    </location>
</feature>
<sequence length="510" mass="55009">MAGLPTPKTTKNLQKATVQKAPPVLPAPKSARSLQKLPLQNHSAAVPTPEPPASLLRIKARPPRKMMMLMDRPSSRTSDIIEPSTTSRPKPTAHQNFGLDSSEVVPSQATLHLDAFCHRQGEIMQARLNGKCTALDLEDILSSPEDRGIDHQTIDLLLSRKTLPVETKPAIEQNLTTPKRRDPNPGKQIELSPSEMEDSVENISISKSKDISNLVSGSAIDGSEIVEVACPKEQDRSLELDAKGERRNSTSHGPALQNEGVAISPIVTTKSPLVTVATKGEEERILTKVSQSSPSTSKFPEHVSSVIQAATDRFRAMIKSSAGSEIQLGVPIASRPEKTIEAELTLSVPLLYQKQQTLSSAVAVKPSPESSLIRDVSSIETEQLAIEPESTEALRDTFQKAAGSVANRTQEAPKTRLANPATRGKSLQSIAANTVDSLAPAFSLMPPPPPQQRSRPQKNIERNIAVEERPPPGGYEGDRTAAGPWSRESYDLFGSWVPPGGFVKVGQANS</sequence>
<reference evidence="2 3" key="1">
    <citation type="submission" date="2016-04" db="EMBL/GenBank/DDBJ databases">
        <title>A degradative enzymes factory behind the ericoid mycorrhizal symbiosis.</title>
        <authorList>
            <consortium name="DOE Joint Genome Institute"/>
            <person name="Martino E."/>
            <person name="Morin E."/>
            <person name="Grelet G."/>
            <person name="Kuo A."/>
            <person name="Kohler A."/>
            <person name="Daghino S."/>
            <person name="Barry K."/>
            <person name="Choi C."/>
            <person name="Cichocki N."/>
            <person name="Clum A."/>
            <person name="Copeland A."/>
            <person name="Hainaut M."/>
            <person name="Haridas S."/>
            <person name="Labutti K."/>
            <person name="Lindquist E."/>
            <person name="Lipzen A."/>
            <person name="Khouja H.-R."/>
            <person name="Murat C."/>
            <person name="Ohm R."/>
            <person name="Olson A."/>
            <person name="Spatafora J."/>
            <person name="Veneault-Fourrey C."/>
            <person name="Henrissat B."/>
            <person name="Grigoriev I."/>
            <person name="Martin F."/>
            <person name="Perotto S."/>
        </authorList>
    </citation>
    <scope>NUCLEOTIDE SEQUENCE [LARGE SCALE GENOMIC DNA]</scope>
    <source>
        <strain evidence="2 3">F</strain>
    </source>
</reference>
<dbReference type="EMBL" id="KZ613965">
    <property type="protein sequence ID" value="PMD30858.1"/>
    <property type="molecule type" value="Genomic_DNA"/>
</dbReference>
<dbReference type="Proteomes" id="UP000235786">
    <property type="component" value="Unassembled WGS sequence"/>
</dbReference>
<dbReference type="STRING" id="1149755.A0A2J6QX62"/>
<accession>A0A2J6QX62</accession>
<gene>
    <name evidence="2" type="ORF">L207DRAFT_519963</name>
</gene>
<feature type="region of interest" description="Disordered" evidence="1">
    <location>
        <begin position="171"/>
        <end position="198"/>
    </location>
</feature>
<name>A0A2J6QX62_HYAVF</name>
<feature type="non-terminal residue" evidence="2">
    <location>
        <position position="1"/>
    </location>
</feature>
<feature type="region of interest" description="Disordered" evidence="1">
    <location>
        <begin position="1"/>
        <end position="55"/>
    </location>
</feature>
<evidence type="ECO:0000256" key="1">
    <source>
        <dbReference type="SAM" id="MobiDB-lite"/>
    </source>
</evidence>
<proteinExistence type="predicted"/>
<evidence type="ECO:0000313" key="3">
    <source>
        <dbReference type="Proteomes" id="UP000235786"/>
    </source>
</evidence>
<organism evidence="2 3">
    <name type="scientific">Hyaloscypha variabilis (strain UAMH 11265 / GT02V1 / F)</name>
    <name type="common">Meliniomyces variabilis</name>
    <dbReference type="NCBI Taxonomy" id="1149755"/>
    <lineage>
        <taxon>Eukaryota</taxon>
        <taxon>Fungi</taxon>
        <taxon>Dikarya</taxon>
        <taxon>Ascomycota</taxon>
        <taxon>Pezizomycotina</taxon>
        <taxon>Leotiomycetes</taxon>
        <taxon>Helotiales</taxon>
        <taxon>Hyaloscyphaceae</taxon>
        <taxon>Hyaloscypha</taxon>
        <taxon>Hyaloscypha variabilis</taxon>
    </lineage>
</organism>
<feature type="compositionally biased region" description="Basic and acidic residues" evidence="1">
    <location>
        <begin position="458"/>
        <end position="470"/>
    </location>
</feature>
<evidence type="ECO:0000313" key="2">
    <source>
        <dbReference type="EMBL" id="PMD30858.1"/>
    </source>
</evidence>
<keyword evidence="3" id="KW-1185">Reference proteome</keyword>
<feature type="region of interest" description="Disordered" evidence="1">
    <location>
        <begin position="440"/>
        <end position="486"/>
    </location>
</feature>
<feature type="compositionally biased region" description="Polar residues" evidence="1">
    <location>
        <begin position="75"/>
        <end position="94"/>
    </location>
</feature>
<protein>
    <submittedName>
        <fullName evidence="2">Uncharacterized protein</fullName>
    </submittedName>
</protein>
<feature type="region of interest" description="Disordered" evidence="1">
    <location>
        <begin position="401"/>
        <end position="426"/>
    </location>
</feature>
<dbReference type="AlphaFoldDB" id="A0A2J6QX62"/>
<feature type="compositionally biased region" description="Polar residues" evidence="1">
    <location>
        <begin position="7"/>
        <end position="17"/>
    </location>
</feature>